<proteinExistence type="predicted"/>
<evidence type="ECO:0000313" key="2">
    <source>
        <dbReference type="EMBL" id="KAK4154364.1"/>
    </source>
</evidence>
<dbReference type="Proteomes" id="UP001302745">
    <property type="component" value="Unassembled WGS sequence"/>
</dbReference>
<reference evidence="2" key="1">
    <citation type="journal article" date="2023" name="Mol. Phylogenet. Evol.">
        <title>Genome-scale phylogeny and comparative genomics of the fungal order Sordariales.</title>
        <authorList>
            <person name="Hensen N."/>
            <person name="Bonometti L."/>
            <person name="Westerberg I."/>
            <person name="Brannstrom I.O."/>
            <person name="Guillou S."/>
            <person name="Cros-Aarteil S."/>
            <person name="Calhoun S."/>
            <person name="Haridas S."/>
            <person name="Kuo A."/>
            <person name="Mondo S."/>
            <person name="Pangilinan J."/>
            <person name="Riley R."/>
            <person name="LaButti K."/>
            <person name="Andreopoulos B."/>
            <person name="Lipzen A."/>
            <person name="Chen C."/>
            <person name="Yan M."/>
            <person name="Daum C."/>
            <person name="Ng V."/>
            <person name="Clum A."/>
            <person name="Steindorff A."/>
            <person name="Ohm R.A."/>
            <person name="Martin F."/>
            <person name="Silar P."/>
            <person name="Natvig D.O."/>
            <person name="Lalanne C."/>
            <person name="Gautier V."/>
            <person name="Ament-Velasquez S.L."/>
            <person name="Kruys A."/>
            <person name="Hutchinson M.I."/>
            <person name="Powell A.J."/>
            <person name="Barry K."/>
            <person name="Miller A.N."/>
            <person name="Grigoriev I.V."/>
            <person name="Debuchy R."/>
            <person name="Gladieux P."/>
            <person name="Hiltunen Thoren M."/>
            <person name="Johannesson H."/>
        </authorList>
    </citation>
    <scope>NUCLEOTIDE SEQUENCE</scope>
    <source>
        <strain evidence="2">CBS 538.74</strain>
    </source>
</reference>
<dbReference type="EMBL" id="MU856914">
    <property type="protein sequence ID" value="KAK4154364.1"/>
    <property type="molecule type" value="Genomic_DNA"/>
</dbReference>
<dbReference type="PANTHER" id="PTHR42090">
    <property type="match status" value="1"/>
</dbReference>
<protein>
    <submittedName>
        <fullName evidence="2">Uncharacterized protein</fullName>
    </submittedName>
</protein>
<dbReference type="AlphaFoldDB" id="A0AAN6VN20"/>
<organism evidence="2 3">
    <name type="scientific">Chaetomidium leptoderma</name>
    <dbReference type="NCBI Taxonomy" id="669021"/>
    <lineage>
        <taxon>Eukaryota</taxon>
        <taxon>Fungi</taxon>
        <taxon>Dikarya</taxon>
        <taxon>Ascomycota</taxon>
        <taxon>Pezizomycotina</taxon>
        <taxon>Sordariomycetes</taxon>
        <taxon>Sordariomycetidae</taxon>
        <taxon>Sordariales</taxon>
        <taxon>Chaetomiaceae</taxon>
        <taxon>Chaetomidium</taxon>
    </lineage>
</organism>
<gene>
    <name evidence="2" type="ORF">C8A00DRAFT_14496</name>
</gene>
<comment type="caution">
    <text evidence="2">The sequence shown here is derived from an EMBL/GenBank/DDBJ whole genome shotgun (WGS) entry which is preliminary data.</text>
</comment>
<reference evidence="2" key="2">
    <citation type="submission" date="2023-05" db="EMBL/GenBank/DDBJ databases">
        <authorList>
            <consortium name="Lawrence Berkeley National Laboratory"/>
            <person name="Steindorff A."/>
            <person name="Hensen N."/>
            <person name="Bonometti L."/>
            <person name="Westerberg I."/>
            <person name="Brannstrom I.O."/>
            <person name="Guillou S."/>
            <person name="Cros-Aarteil S."/>
            <person name="Calhoun S."/>
            <person name="Haridas S."/>
            <person name="Kuo A."/>
            <person name="Mondo S."/>
            <person name="Pangilinan J."/>
            <person name="Riley R."/>
            <person name="Labutti K."/>
            <person name="Andreopoulos B."/>
            <person name="Lipzen A."/>
            <person name="Chen C."/>
            <person name="Yanf M."/>
            <person name="Daum C."/>
            <person name="Ng V."/>
            <person name="Clum A."/>
            <person name="Ohm R."/>
            <person name="Martin F."/>
            <person name="Silar P."/>
            <person name="Natvig D."/>
            <person name="Lalanne C."/>
            <person name="Gautier V."/>
            <person name="Ament-Velasquez S.L."/>
            <person name="Kruys A."/>
            <person name="Hutchinson M.I."/>
            <person name="Powell A.J."/>
            <person name="Barry K."/>
            <person name="Miller A.N."/>
            <person name="Grigoriev I.V."/>
            <person name="Debuchy R."/>
            <person name="Gladieux P."/>
            <person name="Thoren M.H."/>
            <person name="Johannesson H."/>
        </authorList>
    </citation>
    <scope>NUCLEOTIDE SEQUENCE</scope>
    <source>
        <strain evidence="2">CBS 538.74</strain>
    </source>
</reference>
<dbReference type="PANTHER" id="PTHR42090:SF1">
    <property type="match status" value="1"/>
</dbReference>
<sequence length="151" mass="15955">MALRTSAQTLLSRARTLGPAAATSTFITNPSSPPFLSPILTKNYHATSRLAAYKDDQDRESVKPRRAEGTVSGNDGEVAEKADAAFNPNITKPEDAKAAAARESNGNPLDGSGASQGFSKPQKREEVEDKTDKKTRSKGSGGQKHGKVGPM</sequence>
<feature type="region of interest" description="Disordered" evidence="1">
    <location>
        <begin position="51"/>
        <end position="151"/>
    </location>
</feature>
<accession>A0AAN6VN20</accession>
<feature type="compositionally biased region" description="Basic and acidic residues" evidence="1">
    <location>
        <begin position="122"/>
        <end position="134"/>
    </location>
</feature>
<feature type="compositionally biased region" description="Basic and acidic residues" evidence="1">
    <location>
        <begin position="52"/>
        <end position="68"/>
    </location>
</feature>
<name>A0AAN6VN20_9PEZI</name>
<evidence type="ECO:0000256" key="1">
    <source>
        <dbReference type="SAM" id="MobiDB-lite"/>
    </source>
</evidence>
<keyword evidence="3" id="KW-1185">Reference proteome</keyword>
<evidence type="ECO:0000313" key="3">
    <source>
        <dbReference type="Proteomes" id="UP001302745"/>
    </source>
</evidence>